<dbReference type="PANTHER" id="PTHR43845">
    <property type="entry name" value="BLR5969 PROTEIN"/>
    <property type="match status" value="1"/>
</dbReference>
<comment type="caution">
    <text evidence="1">The sequence shown here is derived from an EMBL/GenBank/DDBJ whole genome shotgun (WGS) entry which is preliminary data.</text>
</comment>
<accession>A0ABP6WAA0</accession>
<gene>
    <name evidence="1" type="ORF">GCM10022419_029610</name>
</gene>
<name>A0ABP6WAA0_9ACTN</name>
<reference evidence="2" key="1">
    <citation type="journal article" date="2019" name="Int. J. Syst. Evol. Microbiol.">
        <title>The Global Catalogue of Microorganisms (GCM) 10K type strain sequencing project: providing services to taxonomists for standard genome sequencing and annotation.</title>
        <authorList>
            <consortium name="The Broad Institute Genomics Platform"/>
            <consortium name="The Broad Institute Genome Sequencing Center for Infectious Disease"/>
            <person name="Wu L."/>
            <person name="Ma J."/>
        </authorList>
    </citation>
    <scope>NUCLEOTIDE SEQUENCE [LARGE SCALE GENOMIC DNA]</scope>
    <source>
        <strain evidence="2">JCM 17326</strain>
    </source>
</reference>
<proteinExistence type="predicted"/>
<dbReference type="PANTHER" id="PTHR43845:SF1">
    <property type="entry name" value="BLR5969 PROTEIN"/>
    <property type="match status" value="1"/>
</dbReference>
<sequence>MVSLSRRPPYIRLMDPVELFRQVAATVPAYRTFLAENRIDPAEVVTIRDFERLPLTTKDNYVRRHTLPDLCRDGVIGDMIAVSSGSTGVPSFWPRSVSDEEVIAARFEEVFRDSFAARERRTLAVVCFALGTWVGGLFTVNCCRLLAARGYPITVVAPGTDRREIARVLPELAPHFDQVVLLGYPPFLKNVIDTEDLPWSDWDVKLVTAGEVFSEEWRSLVAERAGIADPVRGIASLYGTADAGVLGNETALSVGIRRFLAARPDTARELFGESRLPTLVQYDPDVRFFEEHEGTLLFSGDNGIPLIRYHIADEGGVIPYERLLEFVGRHGFEPEAEGLGTAAGAERPFVYVFGRSHFTVSYYGANVYPENIAVGLEQPEVSGSVTGKFVMEVVEDAARDRHLTVTVELAPGEKPSDEIAQGVGASILAQLLRLNSEFANYVPVPQQVPFVRLREAGDPEYFPPGAKHRYTR</sequence>
<keyword evidence="1" id="KW-0436">Ligase</keyword>
<keyword evidence="2" id="KW-1185">Reference proteome</keyword>
<dbReference type="GO" id="GO:0016874">
    <property type="term" value="F:ligase activity"/>
    <property type="evidence" value="ECO:0007669"/>
    <property type="project" value="UniProtKB-KW"/>
</dbReference>
<dbReference type="Proteomes" id="UP001500630">
    <property type="component" value="Unassembled WGS sequence"/>
</dbReference>
<evidence type="ECO:0000313" key="2">
    <source>
        <dbReference type="Proteomes" id="UP001500630"/>
    </source>
</evidence>
<dbReference type="EMBL" id="BAABDQ010000005">
    <property type="protein sequence ID" value="GAA3547434.1"/>
    <property type="molecule type" value="Genomic_DNA"/>
</dbReference>
<dbReference type="Gene3D" id="3.40.50.12780">
    <property type="entry name" value="N-terminal domain of ligase-like"/>
    <property type="match status" value="1"/>
</dbReference>
<dbReference type="InterPro" id="IPR042099">
    <property type="entry name" value="ANL_N_sf"/>
</dbReference>
<evidence type="ECO:0000313" key="1">
    <source>
        <dbReference type="EMBL" id="GAA3547434.1"/>
    </source>
</evidence>
<protein>
    <submittedName>
        <fullName evidence="1">Phenylacetate--CoA ligase family protein</fullName>
    </submittedName>
</protein>
<organism evidence="1 2">
    <name type="scientific">Nonomuraea rosea</name>
    <dbReference type="NCBI Taxonomy" id="638574"/>
    <lineage>
        <taxon>Bacteria</taxon>
        <taxon>Bacillati</taxon>
        <taxon>Actinomycetota</taxon>
        <taxon>Actinomycetes</taxon>
        <taxon>Streptosporangiales</taxon>
        <taxon>Streptosporangiaceae</taxon>
        <taxon>Nonomuraea</taxon>
    </lineage>
</organism>